<evidence type="ECO:0000313" key="4">
    <source>
        <dbReference type="Proteomes" id="UP000837857"/>
    </source>
</evidence>
<evidence type="ECO:0000313" key="3">
    <source>
        <dbReference type="EMBL" id="CAH2075538.1"/>
    </source>
</evidence>
<proteinExistence type="predicted"/>
<keyword evidence="4" id="KW-1185">Reference proteome</keyword>
<evidence type="ECO:0000256" key="1">
    <source>
        <dbReference type="SAM" id="MobiDB-lite"/>
    </source>
</evidence>
<dbReference type="EMBL" id="OW152820">
    <property type="protein sequence ID" value="CAH2075538.1"/>
    <property type="molecule type" value="Genomic_DNA"/>
</dbReference>
<reference evidence="3" key="1">
    <citation type="submission" date="2022-03" db="EMBL/GenBank/DDBJ databases">
        <authorList>
            <person name="Martin H S."/>
        </authorList>
    </citation>
    <scope>NUCLEOTIDE SEQUENCE</scope>
</reference>
<dbReference type="Proteomes" id="UP000837857">
    <property type="component" value="Chromosome 8"/>
</dbReference>
<feature type="compositionally biased region" description="Polar residues" evidence="1">
    <location>
        <begin position="30"/>
        <end position="39"/>
    </location>
</feature>
<evidence type="ECO:0000313" key="2">
    <source>
        <dbReference type="EMBL" id="CAH2075537.1"/>
    </source>
</evidence>
<feature type="non-terminal residue" evidence="3">
    <location>
        <position position="79"/>
    </location>
</feature>
<protein>
    <submittedName>
        <fullName evidence="3">Uncharacterized protein</fullName>
    </submittedName>
</protein>
<feature type="compositionally biased region" description="Low complexity" evidence="1">
    <location>
        <begin position="7"/>
        <end position="22"/>
    </location>
</feature>
<feature type="region of interest" description="Disordered" evidence="1">
    <location>
        <begin position="1"/>
        <end position="39"/>
    </location>
</feature>
<accession>A0ABN8J5E6</accession>
<gene>
    <name evidence="2" type="ORF">IPOD504_LOCUS16877</name>
    <name evidence="3" type="ORF">IPOD504_LOCUS16878</name>
</gene>
<organism evidence="3">
    <name type="scientific">Iphiclides podalirius</name>
    <name type="common">scarce swallowtail</name>
    <dbReference type="NCBI Taxonomy" id="110791"/>
    <lineage>
        <taxon>Eukaryota</taxon>
        <taxon>Metazoa</taxon>
        <taxon>Ecdysozoa</taxon>
        <taxon>Arthropoda</taxon>
        <taxon>Hexapoda</taxon>
        <taxon>Insecta</taxon>
        <taxon>Pterygota</taxon>
        <taxon>Neoptera</taxon>
        <taxon>Endopterygota</taxon>
        <taxon>Lepidoptera</taxon>
        <taxon>Glossata</taxon>
        <taxon>Ditrysia</taxon>
        <taxon>Papilionoidea</taxon>
        <taxon>Papilionidae</taxon>
        <taxon>Papilioninae</taxon>
        <taxon>Iphiclides</taxon>
    </lineage>
</organism>
<dbReference type="EMBL" id="OW152820">
    <property type="protein sequence ID" value="CAH2075537.1"/>
    <property type="molecule type" value="Genomic_DNA"/>
</dbReference>
<sequence>MRSTNPATASSCSRTASTTAASPRYVVTRTARSPHSSNQYEIYQPGDRVFLLTHGQYYGCLATVRCNPHGPFPSLLQSV</sequence>
<name>A0ABN8J5E6_9NEOP</name>